<keyword evidence="1" id="KW-0732">Signal</keyword>
<evidence type="ECO:0000256" key="1">
    <source>
        <dbReference type="SAM" id="SignalP"/>
    </source>
</evidence>
<dbReference type="InterPro" id="IPR054550">
    <property type="entry name" value="Mala_s_1-like"/>
</dbReference>
<sequence length="427" mass="44776">MLRAAVTLLSASLGAITATAQATAGGDPASLDAITATAQATAGGDPASLDAITATAQATAGGDPASLDAITATAQATAGGDPASLDAITSTPQATTGGDFDITGAQLYPEKCVFDSKRDVMYCSELYESKIAVIDLKTKTIVKTIDFPGLSGDPDYHASGVLIQGEDRLISSINTGAAFESYGKNITGINYLLITDLETGKEKARVNVTAVTNGAYGGPQDFATDTCGNIYEVFTYPGAIIKVTPSLKVIPWYLSDETNTTKAGFTGIASKGNMLLTSNQQQGGKIIRFNAHNKTGDPFEVPLANNGMLGGFLDGILLPAKYNGTVLLVTSSRKGTTVIESKDGEWNSAEILGIVPNPHWENERGFSTQTFDRADRIYQMFEWFGDSRAPAYLNGLSGNRTVFPFQDITDAVDKLVSKGASEALQAC</sequence>
<dbReference type="Pfam" id="PF22701">
    <property type="entry name" value="Mala_s_1-like"/>
    <property type="match status" value="1"/>
</dbReference>
<dbReference type="EMBL" id="ADNJ02000010">
    <property type="protein sequence ID" value="EFY96794.1"/>
    <property type="molecule type" value="Genomic_DNA"/>
</dbReference>
<reference evidence="2 3" key="2">
    <citation type="journal article" date="2014" name="Proc. Natl. Acad. Sci. U.S.A.">
        <title>Trajectory and genomic determinants of fungal-pathogen speciation and host adaptation.</title>
        <authorList>
            <person name="Hu X."/>
            <person name="Xiao G."/>
            <person name="Zheng P."/>
            <person name="Shang Y."/>
            <person name="Su Y."/>
            <person name="Zhang X."/>
            <person name="Liu X."/>
            <person name="Zhan S."/>
            <person name="St Leger R.J."/>
            <person name="Wang C."/>
        </authorList>
    </citation>
    <scope>GENOME REANNOTATION</scope>
    <source>
        <strain evidence="3">ARSEF 23 / ATCC MYA-3075</strain>
    </source>
</reference>
<comment type="caution">
    <text evidence="2">The sequence shown here is derived from an EMBL/GenBank/DDBJ whole genome shotgun (WGS) entry which is preliminary data.</text>
</comment>
<dbReference type="AlphaFoldDB" id="E9F6F6"/>
<dbReference type="HOGENOM" id="CLU_052674_0_0_1"/>
<evidence type="ECO:0000313" key="3">
    <source>
        <dbReference type="Proteomes" id="UP000002498"/>
    </source>
</evidence>
<dbReference type="Proteomes" id="UP000002498">
    <property type="component" value="Unassembled WGS sequence"/>
</dbReference>
<protein>
    <submittedName>
        <fullName evidence="2">Tri14-like protein</fullName>
    </submittedName>
</protein>
<feature type="chain" id="PRO_5003239677" evidence="1">
    <location>
        <begin position="23"/>
        <end position="427"/>
    </location>
</feature>
<dbReference type="SUPFAM" id="SSF63825">
    <property type="entry name" value="YWTD domain"/>
    <property type="match status" value="1"/>
</dbReference>
<keyword evidence="3" id="KW-1185">Reference proteome</keyword>
<dbReference type="KEGG" id="maj:MAA_07855"/>
<evidence type="ECO:0000313" key="2">
    <source>
        <dbReference type="EMBL" id="EFY96794.1"/>
    </source>
</evidence>
<reference evidence="2 3" key="1">
    <citation type="journal article" date="2011" name="PLoS Genet.">
        <title>Genome sequencing and comparative transcriptomics of the model entomopathogenic fungi Metarhizium anisopliae and M. acridum.</title>
        <authorList>
            <person name="Gao Q."/>
            <person name="Jin K."/>
            <person name="Ying S.H."/>
            <person name="Zhang Y."/>
            <person name="Xiao G."/>
            <person name="Shang Y."/>
            <person name="Duan Z."/>
            <person name="Hu X."/>
            <person name="Xie X.Q."/>
            <person name="Zhou G."/>
            <person name="Peng G."/>
            <person name="Luo Z."/>
            <person name="Huang W."/>
            <person name="Wang B."/>
            <person name="Fang W."/>
            <person name="Wang S."/>
            <person name="Zhong Y."/>
            <person name="Ma L.J."/>
            <person name="St Leger R.J."/>
            <person name="Zhao G.P."/>
            <person name="Pei Y."/>
            <person name="Feng M.G."/>
            <person name="Xia Y."/>
            <person name="Wang C."/>
        </authorList>
    </citation>
    <scope>NUCLEOTIDE SEQUENCE [LARGE SCALE GENOMIC DNA]</scope>
    <source>
        <strain evidence="3">ARSEF 23 / ATCC MYA-3075</strain>
    </source>
</reference>
<feature type="signal peptide" evidence="1">
    <location>
        <begin position="1"/>
        <end position="22"/>
    </location>
</feature>
<proteinExistence type="predicted"/>
<dbReference type="RefSeq" id="XP_007824044.1">
    <property type="nucleotide sequence ID" value="XM_007825853.1"/>
</dbReference>
<dbReference type="OrthoDB" id="4434395at2759"/>
<name>E9F6F6_METRA</name>
<dbReference type="GeneID" id="19262141"/>
<dbReference type="CDD" id="cd12811">
    <property type="entry name" value="MALA"/>
    <property type="match status" value="1"/>
</dbReference>
<gene>
    <name evidence="2" type="ORF">MAA_07855</name>
</gene>
<accession>E9F6F6</accession>
<organism evidence="2 3">
    <name type="scientific">Metarhizium robertsii (strain ARSEF 23 / ATCC MYA-3075)</name>
    <name type="common">Metarhizium anisopliae (strain ARSEF 23)</name>
    <dbReference type="NCBI Taxonomy" id="655844"/>
    <lineage>
        <taxon>Eukaryota</taxon>
        <taxon>Fungi</taxon>
        <taxon>Dikarya</taxon>
        <taxon>Ascomycota</taxon>
        <taxon>Pezizomycotina</taxon>
        <taxon>Sordariomycetes</taxon>
        <taxon>Hypocreomycetidae</taxon>
        <taxon>Hypocreales</taxon>
        <taxon>Clavicipitaceae</taxon>
        <taxon>Metarhizium</taxon>
    </lineage>
</organism>